<dbReference type="InterPro" id="IPR036388">
    <property type="entry name" value="WH-like_DNA-bd_sf"/>
</dbReference>
<gene>
    <name evidence="3" type="ORF">SAMN05444171_3845</name>
</gene>
<dbReference type="Gene3D" id="1.10.10.10">
    <property type="entry name" value="Winged helix-like DNA-binding domain superfamily/Winged helix DNA-binding domain"/>
    <property type="match status" value="1"/>
</dbReference>
<reference evidence="3 4" key="1">
    <citation type="submission" date="2016-10" db="EMBL/GenBank/DDBJ databases">
        <authorList>
            <person name="de Groot N.N."/>
        </authorList>
    </citation>
    <scope>NUCLEOTIDE SEQUENCE [LARGE SCALE GENOMIC DNA]</scope>
    <source>
        <strain evidence="3 4">GAS522</strain>
    </source>
</reference>
<feature type="domain" description="DnaD N-terminal" evidence="2">
    <location>
        <begin position="41"/>
        <end position="133"/>
    </location>
</feature>
<dbReference type="Pfam" id="PF21984">
    <property type="entry name" value="DnaD_N"/>
    <property type="match status" value="1"/>
</dbReference>
<evidence type="ECO:0000313" key="4">
    <source>
        <dbReference type="Proteomes" id="UP000183208"/>
    </source>
</evidence>
<dbReference type="RefSeq" id="WP_074822014.1">
    <property type="nucleotide sequence ID" value="NZ_FNTI01000001.1"/>
</dbReference>
<accession>A0A1H4ZWZ8</accession>
<evidence type="ECO:0000313" key="3">
    <source>
        <dbReference type="EMBL" id="SED34044.1"/>
    </source>
</evidence>
<dbReference type="OrthoDB" id="7351634at2"/>
<dbReference type="InterPro" id="IPR053843">
    <property type="entry name" value="DnaD_N"/>
</dbReference>
<dbReference type="SUPFAM" id="SSF46785">
    <property type="entry name" value="Winged helix' DNA-binding domain"/>
    <property type="match status" value="1"/>
</dbReference>
<protein>
    <submittedName>
        <fullName evidence="3">Helix-turn-helix domain-containing protein</fullName>
    </submittedName>
</protein>
<dbReference type="AlphaFoldDB" id="A0A1H4ZWZ8"/>
<feature type="region of interest" description="Disordered" evidence="1">
    <location>
        <begin position="143"/>
        <end position="169"/>
    </location>
</feature>
<sequence length="169" mass="19330">MTDQTQDPPTAQIIPLNSAKAQRSSERKWGKKVMDLGFCIVPSLLLRGQQRLGLNATQLALLMHLADYWWDLERKPYPTKKTLGERLNLKPRRVQQIIAELEQADFVKREKRASHRGQLSNFYDLSGLVAKLRALEPDFRKAEEAAREGRRQAARPRTRLRQAAQGSSA</sequence>
<dbReference type="InterPro" id="IPR036390">
    <property type="entry name" value="WH_DNA-bd_sf"/>
</dbReference>
<evidence type="ECO:0000259" key="2">
    <source>
        <dbReference type="Pfam" id="PF21984"/>
    </source>
</evidence>
<evidence type="ECO:0000256" key="1">
    <source>
        <dbReference type="SAM" id="MobiDB-lite"/>
    </source>
</evidence>
<dbReference type="EMBL" id="FNTI01000001">
    <property type="protein sequence ID" value="SED34044.1"/>
    <property type="molecule type" value="Genomic_DNA"/>
</dbReference>
<organism evidence="3 4">
    <name type="scientific">Bradyrhizobium lablabi</name>
    <dbReference type="NCBI Taxonomy" id="722472"/>
    <lineage>
        <taxon>Bacteria</taxon>
        <taxon>Pseudomonadati</taxon>
        <taxon>Pseudomonadota</taxon>
        <taxon>Alphaproteobacteria</taxon>
        <taxon>Hyphomicrobiales</taxon>
        <taxon>Nitrobacteraceae</taxon>
        <taxon>Bradyrhizobium</taxon>
    </lineage>
</organism>
<proteinExistence type="predicted"/>
<name>A0A1H4ZWZ8_9BRAD</name>
<dbReference type="Proteomes" id="UP000183208">
    <property type="component" value="Unassembled WGS sequence"/>
</dbReference>